<feature type="transmembrane region" description="Helical" evidence="2">
    <location>
        <begin position="33"/>
        <end position="61"/>
    </location>
</feature>
<evidence type="ECO:0000313" key="5">
    <source>
        <dbReference type="Proteomes" id="UP000242949"/>
    </source>
</evidence>
<feature type="transmembrane region" description="Helical" evidence="2">
    <location>
        <begin position="180"/>
        <end position="199"/>
    </location>
</feature>
<dbReference type="PANTHER" id="PTHR43156">
    <property type="entry name" value="STAGE II SPORULATION PROTEIN E-RELATED"/>
    <property type="match status" value="1"/>
</dbReference>
<organism evidence="4 5">
    <name type="scientific">Pelagirhabdus alkalitolerans</name>
    <dbReference type="NCBI Taxonomy" id="1612202"/>
    <lineage>
        <taxon>Bacteria</taxon>
        <taxon>Bacillati</taxon>
        <taxon>Bacillota</taxon>
        <taxon>Bacilli</taxon>
        <taxon>Bacillales</taxon>
        <taxon>Bacillaceae</taxon>
        <taxon>Pelagirhabdus</taxon>
    </lineage>
</organism>
<proteinExistence type="predicted"/>
<dbReference type="Pfam" id="PF07228">
    <property type="entry name" value="SpoIIE"/>
    <property type="match status" value="1"/>
</dbReference>
<protein>
    <submittedName>
        <fullName evidence="4">Stage II sporulation protein E</fullName>
    </submittedName>
</protein>
<dbReference type="OrthoDB" id="9763774at2"/>
<name>A0A1G6MHZ3_9BACI</name>
<accession>A0A1G6MHZ3</accession>
<dbReference type="NCBIfam" id="TIGR02865">
    <property type="entry name" value="spore_II_E"/>
    <property type="match status" value="1"/>
</dbReference>
<dbReference type="SUPFAM" id="SSF81606">
    <property type="entry name" value="PP2C-like"/>
    <property type="match status" value="1"/>
</dbReference>
<dbReference type="GO" id="GO:0004722">
    <property type="term" value="F:protein serine/threonine phosphatase activity"/>
    <property type="evidence" value="ECO:0007669"/>
    <property type="project" value="InterPro"/>
</dbReference>
<evidence type="ECO:0000256" key="1">
    <source>
        <dbReference type="ARBA" id="ARBA00022801"/>
    </source>
</evidence>
<feature type="transmembrane region" description="Helical" evidence="2">
    <location>
        <begin position="266"/>
        <end position="282"/>
    </location>
</feature>
<dbReference type="InterPro" id="IPR052016">
    <property type="entry name" value="Bact_Sigma-Reg"/>
</dbReference>
<gene>
    <name evidence="4" type="ORF">SAMN05421734_11116</name>
</gene>
<dbReference type="PROSITE" id="PS51746">
    <property type="entry name" value="PPM_2"/>
    <property type="match status" value="1"/>
</dbReference>
<keyword evidence="2" id="KW-0812">Transmembrane</keyword>
<feature type="transmembrane region" description="Helical" evidence="2">
    <location>
        <begin position="289"/>
        <end position="306"/>
    </location>
</feature>
<evidence type="ECO:0000259" key="3">
    <source>
        <dbReference type="PROSITE" id="PS51746"/>
    </source>
</evidence>
<evidence type="ECO:0000256" key="2">
    <source>
        <dbReference type="SAM" id="Phobius"/>
    </source>
</evidence>
<dbReference type="Proteomes" id="UP000242949">
    <property type="component" value="Unassembled WGS sequence"/>
</dbReference>
<dbReference type="Gene3D" id="3.60.40.10">
    <property type="entry name" value="PPM-type phosphatase domain"/>
    <property type="match status" value="1"/>
</dbReference>
<dbReference type="SMART" id="SM00331">
    <property type="entry name" value="PP2C_SIG"/>
    <property type="match status" value="1"/>
</dbReference>
<dbReference type="STRING" id="1612202.SAMN05421734_11116"/>
<dbReference type="Pfam" id="PF19732">
    <property type="entry name" value="SpoIIE_N"/>
    <property type="match status" value="1"/>
</dbReference>
<keyword evidence="2" id="KW-1133">Transmembrane helix</keyword>
<dbReference type="InterPro" id="IPR045768">
    <property type="entry name" value="SpoIIE_N"/>
</dbReference>
<dbReference type="InterPro" id="IPR036457">
    <property type="entry name" value="PPM-type-like_dom_sf"/>
</dbReference>
<feature type="transmembrane region" description="Helical" evidence="2">
    <location>
        <begin position="73"/>
        <end position="102"/>
    </location>
</feature>
<dbReference type="InterPro" id="IPR014221">
    <property type="entry name" value="SpoII_E"/>
</dbReference>
<dbReference type="InterPro" id="IPR001932">
    <property type="entry name" value="PPM-type_phosphatase-like_dom"/>
</dbReference>
<keyword evidence="2" id="KW-0472">Membrane</keyword>
<feature type="transmembrane region" description="Helical" evidence="2">
    <location>
        <begin position="211"/>
        <end position="236"/>
    </location>
</feature>
<feature type="transmembrane region" description="Helical" evidence="2">
    <location>
        <begin position="114"/>
        <end position="134"/>
    </location>
</feature>
<dbReference type="SMART" id="SM00332">
    <property type="entry name" value="PP2Cc"/>
    <property type="match status" value="1"/>
</dbReference>
<keyword evidence="5" id="KW-1185">Reference proteome</keyword>
<dbReference type="AlphaFoldDB" id="A0A1G6MHZ3"/>
<evidence type="ECO:0000313" key="4">
    <source>
        <dbReference type="EMBL" id="SDC54867.1"/>
    </source>
</evidence>
<feature type="domain" description="PPM-type phosphatase" evidence="3">
    <location>
        <begin position="581"/>
        <end position="791"/>
    </location>
</feature>
<sequence length="811" mass="91726">MEILMKNYFKKYGYDLIRRRLNMIYNWAKKKDVIFYLIAFLLARATLFYEISPFILAYLISVWVVKPNRIKPVIVFSLMGGMTLGLVLFYHLLIQLLLFGFFLTLNIDVNKTRFAPFIAFGVSALSRLLFEYLLNGITAYAWLMMGVEAFLCTILLFIFIQSTPLLVPVHYKLTLKTEEVVCFTILITSVICGLANIALFGLPLDYVASRYFILLLSLSGGATIGATAGVVIGLLLSFVNQPDLTQLSLLAFTGLLGGLMKDANKVGVSLGLLIGTVLLGIYQAESLKLFSSFNVSLVAIILLYLTPKQWIKTLARFIPGTYEQAEEQRHYLSKLRNTCANRMENFSDVFLALSETFIKAPEELADVGAEEREMDQFLSQVTEKTCQTCFKKTTCWTKQFDKTYQTMATMKTELEENAQLAQTTQAKFYKHCLKALKVEAVMKEELAHYHANQSLKRQVGESRQFVANQLLGVSEVMNNFAKEMVLERHHHEKQEREIWASLQSIGLTIEEIDIYSLNKGNIDIEMTIAVYQYNDEGSKLIAPILSDILNESVVVKEEEISAMPNGYCFMIFQSAKRYQLDMGVAHVAKGGGFVSGDSYSVMELPQGKHALAISDGMGNGKRAQKESMQTLTLLQQILQSGIDEQVAIKSINSILSLRMTDEMFSTLDLVMIDLQTAEGQFLKIGSTPSFIKRRNEVLCVESSNLPIGIIKEFDVDVVDEQLESGDLLIMMSDGMFEARREIENQDIWLKRMIREIETDEPQEVADLLLERVVRETIDTPQDDMTVLVAKVEAFHSKWATVPYYTYPNQIS</sequence>
<reference evidence="5" key="1">
    <citation type="submission" date="2016-09" db="EMBL/GenBank/DDBJ databases">
        <authorList>
            <person name="Varghese N."/>
            <person name="Submissions S."/>
        </authorList>
    </citation>
    <scope>NUCLEOTIDE SEQUENCE [LARGE SCALE GENOMIC DNA]</scope>
    <source>
        <strain evidence="5">S5</strain>
    </source>
</reference>
<feature type="transmembrane region" description="Helical" evidence="2">
    <location>
        <begin position="140"/>
        <end position="160"/>
    </location>
</feature>
<keyword evidence="1" id="KW-0378">Hydrolase</keyword>
<dbReference type="PANTHER" id="PTHR43156:SF2">
    <property type="entry name" value="STAGE II SPORULATION PROTEIN E"/>
    <property type="match status" value="1"/>
</dbReference>
<dbReference type="EMBL" id="FMYI01000011">
    <property type="protein sequence ID" value="SDC54867.1"/>
    <property type="molecule type" value="Genomic_DNA"/>
</dbReference>